<evidence type="ECO:0000256" key="4">
    <source>
        <dbReference type="ARBA" id="ARBA00022801"/>
    </source>
</evidence>
<dbReference type="Pfam" id="PF02838">
    <property type="entry name" value="Glyco_hydro_20b"/>
    <property type="match status" value="1"/>
</dbReference>
<keyword evidence="6" id="KW-0732">Signal</keyword>
<feature type="signal peptide" evidence="6">
    <location>
        <begin position="1"/>
        <end position="19"/>
    </location>
</feature>
<dbReference type="InterPro" id="IPR015883">
    <property type="entry name" value="Glyco_hydro_20_cat"/>
</dbReference>
<dbReference type="PANTHER" id="PTHR22600">
    <property type="entry name" value="BETA-HEXOSAMINIDASE"/>
    <property type="match status" value="1"/>
</dbReference>
<evidence type="ECO:0000259" key="8">
    <source>
        <dbReference type="Pfam" id="PF02838"/>
    </source>
</evidence>
<dbReference type="Proteomes" id="UP001597545">
    <property type="component" value="Unassembled WGS sequence"/>
</dbReference>
<dbReference type="InterPro" id="IPR029018">
    <property type="entry name" value="Hex-like_dom2"/>
</dbReference>
<dbReference type="Gene3D" id="3.20.20.80">
    <property type="entry name" value="Glycosidases"/>
    <property type="match status" value="1"/>
</dbReference>
<name>A0ABW5KLZ6_9SPHI</name>
<dbReference type="SUPFAM" id="SSF49785">
    <property type="entry name" value="Galactose-binding domain-like"/>
    <property type="match status" value="1"/>
</dbReference>
<evidence type="ECO:0000313" key="11">
    <source>
        <dbReference type="Proteomes" id="UP001597545"/>
    </source>
</evidence>
<evidence type="ECO:0000259" key="7">
    <source>
        <dbReference type="Pfam" id="PF00728"/>
    </source>
</evidence>
<keyword evidence="5" id="KW-0326">Glycosidase</keyword>
<dbReference type="InterPro" id="IPR017853">
    <property type="entry name" value="GH"/>
</dbReference>
<evidence type="ECO:0000256" key="3">
    <source>
        <dbReference type="ARBA" id="ARBA00012663"/>
    </source>
</evidence>
<keyword evidence="4" id="KW-0378">Hydrolase</keyword>
<dbReference type="Gene3D" id="3.30.379.10">
    <property type="entry name" value="Chitobiase/beta-hexosaminidase domain 2-like"/>
    <property type="match status" value="1"/>
</dbReference>
<reference evidence="11" key="1">
    <citation type="journal article" date="2019" name="Int. J. Syst. Evol. Microbiol.">
        <title>The Global Catalogue of Microorganisms (GCM) 10K type strain sequencing project: providing services to taxonomists for standard genome sequencing and annotation.</title>
        <authorList>
            <consortium name="The Broad Institute Genomics Platform"/>
            <consortium name="The Broad Institute Genome Sequencing Center for Infectious Disease"/>
            <person name="Wu L."/>
            <person name="Ma J."/>
        </authorList>
    </citation>
    <scope>NUCLEOTIDE SEQUENCE [LARGE SCALE GENOMIC DNA]</scope>
    <source>
        <strain evidence="11">KCTC 42662</strain>
    </source>
</reference>
<accession>A0ABW5KLZ6</accession>
<dbReference type="SUPFAM" id="SSF55545">
    <property type="entry name" value="beta-N-acetylhexosaminidase-like domain"/>
    <property type="match status" value="1"/>
</dbReference>
<dbReference type="Pfam" id="PF13290">
    <property type="entry name" value="CHB_HEX_C_1"/>
    <property type="match status" value="1"/>
</dbReference>
<dbReference type="CDD" id="cd06563">
    <property type="entry name" value="GH20_chitobiase-like"/>
    <property type="match status" value="1"/>
</dbReference>
<comment type="catalytic activity">
    <reaction evidence="1">
        <text>Hydrolysis of terminal non-reducing N-acetyl-D-hexosamine residues in N-acetyl-beta-D-hexosaminides.</text>
        <dbReference type="EC" id="3.2.1.52"/>
    </reaction>
</comment>
<dbReference type="PANTHER" id="PTHR22600:SF57">
    <property type="entry name" value="BETA-N-ACETYLHEXOSAMINIDASE"/>
    <property type="match status" value="1"/>
</dbReference>
<evidence type="ECO:0000256" key="1">
    <source>
        <dbReference type="ARBA" id="ARBA00001231"/>
    </source>
</evidence>
<feature type="domain" description="GH29D-like beta-sandwich" evidence="9">
    <location>
        <begin position="540"/>
        <end position="596"/>
    </location>
</feature>
<organism evidence="10 11">
    <name type="scientific">Sphingobacterium suaedae</name>
    <dbReference type="NCBI Taxonomy" id="1686402"/>
    <lineage>
        <taxon>Bacteria</taxon>
        <taxon>Pseudomonadati</taxon>
        <taxon>Bacteroidota</taxon>
        <taxon>Sphingobacteriia</taxon>
        <taxon>Sphingobacteriales</taxon>
        <taxon>Sphingobacteriaceae</taxon>
        <taxon>Sphingobacterium</taxon>
    </lineage>
</organism>
<evidence type="ECO:0000256" key="2">
    <source>
        <dbReference type="ARBA" id="ARBA00006285"/>
    </source>
</evidence>
<dbReference type="Gene3D" id="2.60.120.260">
    <property type="entry name" value="Galactose-binding domain-like"/>
    <property type="match status" value="1"/>
</dbReference>
<protein>
    <recommendedName>
        <fullName evidence="3">beta-N-acetylhexosaminidase</fullName>
        <ecNumber evidence="3">3.2.1.52</ecNumber>
    </recommendedName>
</protein>
<comment type="caution">
    <text evidence="10">The sequence shown here is derived from an EMBL/GenBank/DDBJ whole genome shotgun (WGS) entry which is preliminary data.</text>
</comment>
<evidence type="ECO:0000259" key="9">
    <source>
        <dbReference type="Pfam" id="PF13290"/>
    </source>
</evidence>
<keyword evidence="11" id="KW-1185">Reference proteome</keyword>
<dbReference type="PRINTS" id="PR00738">
    <property type="entry name" value="GLHYDRLASE20"/>
</dbReference>
<dbReference type="InterPro" id="IPR015882">
    <property type="entry name" value="HEX_bac_N"/>
</dbReference>
<dbReference type="SUPFAM" id="SSF51445">
    <property type="entry name" value="(Trans)glycosidases"/>
    <property type="match status" value="1"/>
</dbReference>
<dbReference type="InterPro" id="IPR059177">
    <property type="entry name" value="GH29D-like_dom"/>
</dbReference>
<gene>
    <name evidence="10" type="ORF">ACFSR5_14795</name>
</gene>
<comment type="similarity">
    <text evidence="2">Belongs to the glycosyl hydrolase 20 family.</text>
</comment>
<evidence type="ECO:0000313" key="10">
    <source>
        <dbReference type="EMBL" id="MFD2548915.1"/>
    </source>
</evidence>
<evidence type="ECO:0000256" key="6">
    <source>
        <dbReference type="SAM" id="SignalP"/>
    </source>
</evidence>
<sequence>MRILFILILGAFLPILTTAQDHEPHLIPKPNKITYGEGIFEIPYDIPVFATETFIGVSNLLSEYPGLNHLPVEVVKKIGKKHQRGIRLFPAESMDKIEPNDYKLQIDESGILIKANSSEAMVSGLYTLIQLGMLQEQSSRLPQLTIQDSPRFTYRGLHLDVSRHFMPMSFLKKYIDIMALYKFNYFHWHITDGAGWRLAINKYPALTQKAAWRTHTQWKDWWNNGRQYVEPGTPNASGGYYTQDQARELVAYAATKGITIIPEIEMPGHSEEVLAVYPELSCAGKPYAQGEFCIGNQETFTFLKNVLDEVIDIFPSHYIHIGGDEADKKHWKTCPKCQALKTEKGLKSEDELQSFAIQQMDEYLQSKGRKLIGWDEILEGGLTKGATVMSWRGEEGGIKAASMGHDVIMTPGGYLYFDSYQTDPRTQPEAIGGYLPLDKVYSYNPVPAKLEKDKAKHILGAQANLWTEYMPTHQHVEYMAFPRALALAEINWTNQENRSWLDFKKRLQSHYKLLQQLDVNYYRPSFNVVSQVTFQHDKLSNTVSLTSEQLHPNIFYTTDGSTPNSHSTPYTNPIELTTTATIKAASFLDSAQVSPVETIRLDIHKAIGKKVHYNSPWEGYPAQKELTLTNGTYGGLSYHDQQWQGFTRNLDVYVDFERREEIKSVGMRFMQIPGPGVYFPGEMRVLVSDNGKNYREVGVIVNHESVQDPILKFRTFEVILEKPQMARYVKVIATNPMRGYLFTDEVIIY</sequence>
<feature type="domain" description="Glycoside hydrolase family 20 catalytic" evidence="7">
    <location>
        <begin position="152"/>
        <end position="494"/>
    </location>
</feature>
<feature type="chain" id="PRO_5045379900" description="beta-N-acetylhexosaminidase" evidence="6">
    <location>
        <begin position="20"/>
        <end position="749"/>
    </location>
</feature>
<dbReference type="RefSeq" id="WP_380905158.1">
    <property type="nucleotide sequence ID" value="NZ_JBHUEG010000005.1"/>
</dbReference>
<dbReference type="Pfam" id="PF00728">
    <property type="entry name" value="Glyco_hydro_20"/>
    <property type="match status" value="1"/>
</dbReference>
<proteinExistence type="inferred from homology"/>
<dbReference type="EC" id="3.2.1.52" evidence="3"/>
<evidence type="ECO:0000256" key="5">
    <source>
        <dbReference type="ARBA" id="ARBA00023295"/>
    </source>
</evidence>
<dbReference type="InterPro" id="IPR008979">
    <property type="entry name" value="Galactose-bd-like_sf"/>
</dbReference>
<dbReference type="InterPro" id="IPR025705">
    <property type="entry name" value="Beta_hexosaminidase_sua/sub"/>
</dbReference>
<dbReference type="EMBL" id="JBHULR010000006">
    <property type="protein sequence ID" value="MFD2548915.1"/>
    <property type="molecule type" value="Genomic_DNA"/>
</dbReference>
<feature type="domain" description="Beta-hexosaminidase bacterial type N-terminal" evidence="8">
    <location>
        <begin position="24"/>
        <end position="148"/>
    </location>
</feature>